<evidence type="ECO:0000313" key="3">
    <source>
        <dbReference type="Proteomes" id="UP001148313"/>
    </source>
</evidence>
<dbReference type="InterPro" id="IPR050266">
    <property type="entry name" value="AB_hydrolase_sf"/>
</dbReference>
<protein>
    <submittedName>
        <fullName evidence="2">Alpha/beta hydrolase</fullName>
    </submittedName>
</protein>
<dbReference type="Proteomes" id="UP001148313">
    <property type="component" value="Unassembled WGS sequence"/>
</dbReference>
<dbReference type="Gene3D" id="3.40.50.1820">
    <property type="entry name" value="alpha/beta hydrolase"/>
    <property type="match status" value="1"/>
</dbReference>
<dbReference type="InterPro" id="IPR000073">
    <property type="entry name" value="AB_hydrolase_1"/>
</dbReference>
<dbReference type="InterPro" id="IPR029058">
    <property type="entry name" value="AB_hydrolase_fold"/>
</dbReference>
<keyword evidence="3" id="KW-1185">Reference proteome</keyword>
<dbReference type="Pfam" id="PF12697">
    <property type="entry name" value="Abhydrolase_6"/>
    <property type="match status" value="1"/>
</dbReference>
<dbReference type="PANTHER" id="PTHR43798">
    <property type="entry name" value="MONOACYLGLYCEROL LIPASE"/>
    <property type="match status" value="1"/>
</dbReference>
<dbReference type="InterPro" id="IPR000639">
    <property type="entry name" value="Epox_hydrolase-like"/>
</dbReference>
<sequence length="279" mass="29704">MTAHAFTSHHENAPVVAVHSSASSGQQWNGLADHLAGRFDVSAPDLPGYGGTPRLSCASSFGVAAVAEPIIDHIAGFGRPVHLVGHSHGAGVALKIAMMRPELVKSLTVYEPATFHFLKEGDQEDRARFRDIASVRAAVAQGVAQCAPDTGMRTFIDFWNGAGSFDRFGAGTQAKFAAMAPVILGDFAHGLAESWTLGDLKRIACPMLVLMGMDSPAVAQHVAVRIAEAVDHARLAMLPGLGHMAPVFEPDWVNPRIFEHIAGVERPVANCYWPQRSAA</sequence>
<dbReference type="EMBL" id="JAPJZH010000005">
    <property type="protein sequence ID" value="MDA4845725.1"/>
    <property type="molecule type" value="Genomic_DNA"/>
</dbReference>
<reference evidence="2" key="1">
    <citation type="submission" date="2022-11" db="EMBL/GenBank/DDBJ databases">
        <title>Hoeflea poritis sp. nov., isolated from scleractinian coral Porites lutea.</title>
        <authorList>
            <person name="Zhang G."/>
            <person name="Wei Q."/>
            <person name="Cai L."/>
        </authorList>
    </citation>
    <scope>NUCLEOTIDE SEQUENCE</scope>
    <source>
        <strain evidence="2">E7-10</strain>
    </source>
</reference>
<dbReference type="PANTHER" id="PTHR43798:SF33">
    <property type="entry name" value="HYDROLASE, PUTATIVE (AFU_ORTHOLOGUE AFUA_2G14860)-RELATED"/>
    <property type="match status" value="1"/>
</dbReference>
<evidence type="ECO:0000313" key="2">
    <source>
        <dbReference type="EMBL" id="MDA4845725.1"/>
    </source>
</evidence>
<organism evidence="2 3">
    <name type="scientific">Hoeflea poritis</name>
    <dbReference type="NCBI Taxonomy" id="2993659"/>
    <lineage>
        <taxon>Bacteria</taxon>
        <taxon>Pseudomonadati</taxon>
        <taxon>Pseudomonadota</taxon>
        <taxon>Alphaproteobacteria</taxon>
        <taxon>Hyphomicrobiales</taxon>
        <taxon>Rhizobiaceae</taxon>
        <taxon>Hoeflea</taxon>
    </lineage>
</organism>
<dbReference type="GO" id="GO:0016787">
    <property type="term" value="F:hydrolase activity"/>
    <property type="evidence" value="ECO:0007669"/>
    <property type="project" value="UniProtKB-KW"/>
</dbReference>
<proteinExistence type="predicted"/>
<feature type="domain" description="AB hydrolase-1" evidence="1">
    <location>
        <begin position="15"/>
        <end position="254"/>
    </location>
</feature>
<dbReference type="SUPFAM" id="SSF53474">
    <property type="entry name" value="alpha/beta-Hydrolases"/>
    <property type="match status" value="1"/>
</dbReference>
<comment type="caution">
    <text evidence="2">The sequence shown here is derived from an EMBL/GenBank/DDBJ whole genome shotgun (WGS) entry which is preliminary data.</text>
</comment>
<keyword evidence="2" id="KW-0378">Hydrolase</keyword>
<dbReference type="PRINTS" id="PR00412">
    <property type="entry name" value="EPOXHYDRLASE"/>
</dbReference>
<dbReference type="RefSeq" id="WP_271089406.1">
    <property type="nucleotide sequence ID" value="NZ_JAPJZH010000005.1"/>
</dbReference>
<gene>
    <name evidence="2" type="ORF">OOZ53_10220</name>
</gene>
<dbReference type="PRINTS" id="PR00111">
    <property type="entry name" value="ABHYDROLASE"/>
</dbReference>
<name>A0ABT4VM40_9HYPH</name>
<accession>A0ABT4VM40</accession>
<evidence type="ECO:0000259" key="1">
    <source>
        <dbReference type="Pfam" id="PF12697"/>
    </source>
</evidence>